<reference evidence="2" key="3">
    <citation type="submission" date="2020-05" db="EMBL/GenBank/DDBJ databases">
        <title>Complete genome sequence of Bradyrhizobium diazoefficiens XF4 isolated from soybean nodule.</title>
        <authorList>
            <person name="Noda R."/>
            <person name="Kakizaki K."/>
            <person name="Minamisawa K."/>
        </authorList>
    </citation>
    <scope>NUCLEOTIDE SEQUENCE</scope>
    <source>
        <strain evidence="2">XF4</strain>
    </source>
</reference>
<protein>
    <submittedName>
        <fullName evidence="1">Uncharacterized protein</fullName>
    </submittedName>
</protein>
<dbReference type="EMBL" id="AP023094">
    <property type="protein sequence ID" value="BCE50367.1"/>
    <property type="molecule type" value="Genomic_DNA"/>
</dbReference>
<organism evidence="1">
    <name type="scientific">Bradyrhizobium diazoefficiens</name>
    <dbReference type="NCBI Taxonomy" id="1355477"/>
    <lineage>
        <taxon>Bacteria</taxon>
        <taxon>Pseudomonadati</taxon>
        <taxon>Pseudomonadota</taxon>
        <taxon>Alphaproteobacteria</taxon>
        <taxon>Hyphomicrobiales</taxon>
        <taxon>Nitrobacteraceae</taxon>
        <taxon>Bradyrhizobium</taxon>
    </lineage>
</organism>
<gene>
    <name evidence="3" type="ORF">XF10B_66720</name>
    <name evidence="1" type="ORF">XF1B_67920</name>
    <name evidence="2" type="ORF">XF4B_67160</name>
</gene>
<evidence type="ECO:0000313" key="1">
    <source>
        <dbReference type="EMBL" id="BCE24111.1"/>
    </source>
</evidence>
<evidence type="ECO:0000313" key="2">
    <source>
        <dbReference type="EMBL" id="BCE50367.1"/>
    </source>
</evidence>
<dbReference type="EMBL" id="AP023091">
    <property type="protein sequence ID" value="BCE24111.1"/>
    <property type="molecule type" value="Genomic_DNA"/>
</dbReference>
<evidence type="ECO:0000313" key="3">
    <source>
        <dbReference type="EMBL" id="BCE93874.1"/>
    </source>
</evidence>
<accession>A0A809XDD3</accession>
<dbReference type="EMBL" id="AP023099">
    <property type="protein sequence ID" value="BCE93874.1"/>
    <property type="molecule type" value="Genomic_DNA"/>
</dbReference>
<name>A0A809XDD3_9BRAD</name>
<proteinExistence type="predicted"/>
<reference evidence="1" key="1">
    <citation type="submission" date="2020-05" db="EMBL/GenBank/DDBJ databases">
        <title>Complete genome sequence of Bradyrhizobium diazoefficiens XF1 isolated from soybean nodule.</title>
        <authorList>
            <person name="Noda R."/>
            <person name="Kakizaki K."/>
            <person name="Minamisawa K."/>
        </authorList>
    </citation>
    <scope>NUCLEOTIDE SEQUENCE</scope>
    <source>
        <strain evidence="1">XF1</strain>
    </source>
</reference>
<sequence length="60" mass="6575">MQCCIRQPVVAIKANLLGLVEGTDVNIRHELSFAAQPEGLSDAMDKLFIIDFGAKLSDRD</sequence>
<reference evidence="3" key="2">
    <citation type="submission" date="2020-05" db="EMBL/GenBank/DDBJ databases">
        <title>Complete genome sequence of Bradyrhizobium diazoefficiens XF10 isolated from soybean nodule.</title>
        <authorList>
            <person name="Noda R."/>
            <person name="Kakizaki K."/>
            <person name="Minamisawa K."/>
        </authorList>
    </citation>
    <scope>NUCLEOTIDE SEQUENCE</scope>
    <source>
        <strain evidence="3">XF10</strain>
    </source>
</reference>
<dbReference type="AlphaFoldDB" id="A0A809XDD3"/>